<keyword evidence="2" id="KW-1185">Reference proteome</keyword>
<name>A0A100W806_MYCCR</name>
<dbReference type="STRING" id="228230.RMCC_0174"/>
<evidence type="ECO:0000313" key="1">
    <source>
        <dbReference type="EMBL" id="GAS93208.1"/>
    </source>
</evidence>
<reference evidence="2" key="2">
    <citation type="submission" date="2016-02" db="EMBL/GenBank/DDBJ databases">
        <title>Draft genome sequence of five rapidly growing Mycobacterium species.</title>
        <authorList>
            <person name="Katahira K."/>
            <person name="Gotou Y."/>
            <person name="Iida K."/>
            <person name="Ogura Y."/>
            <person name="Hayashi T."/>
        </authorList>
    </citation>
    <scope>NUCLEOTIDE SEQUENCE [LARGE SCALE GENOMIC DNA]</scope>
    <source>
        <strain evidence="2">JCM15298</strain>
    </source>
</reference>
<comment type="caution">
    <text evidence="1">The sequence shown here is derived from an EMBL/GenBank/DDBJ whole genome shotgun (WGS) entry which is preliminary data.</text>
</comment>
<evidence type="ECO:0000313" key="2">
    <source>
        <dbReference type="Proteomes" id="UP000069443"/>
    </source>
</evidence>
<organism evidence="1 2">
    <name type="scientific">Mycolicibacterium canariasense</name>
    <name type="common">Mycobacterium canariasense</name>
    <dbReference type="NCBI Taxonomy" id="228230"/>
    <lineage>
        <taxon>Bacteria</taxon>
        <taxon>Bacillati</taxon>
        <taxon>Actinomycetota</taxon>
        <taxon>Actinomycetes</taxon>
        <taxon>Mycobacteriales</taxon>
        <taxon>Mycobacteriaceae</taxon>
        <taxon>Mycolicibacterium</taxon>
    </lineage>
</organism>
<gene>
    <name evidence="1" type="ORF">RMCC_0174</name>
</gene>
<accession>A0A100W806</accession>
<dbReference type="Pfam" id="PF18143">
    <property type="entry name" value="HAD_SAK_2"/>
    <property type="match status" value="1"/>
</dbReference>
<reference evidence="2" key="1">
    <citation type="journal article" date="2016" name="Genome Announc.">
        <title>Draft Genome Sequences of Five Rapidly Growing Mycobacterium Species, M. thermoresistibile, M. fortuitum subsp. acetamidolyticum, M. canariasense, M. brisbanense, and M. novocastrense.</title>
        <authorList>
            <person name="Katahira K."/>
            <person name="Ogura Y."/>
            <person name="Gotoh Y."/>
            <person name="Hayashi T."/>
        </authorList>
    </citation>
    <scope>NUCLEOTIDE SEQUENCE [LARGE SCALE GENOMIC DNA]</scope>
    <source>
        <strain evidence="2">JCM15298</strain>
    </source>
</reference>
<dbReference type="SUPFAM" id="SSF56784">
    <property type="entry name" value="HAD-like"/>
    <property type="match status" value="1"/>
</dbReference>
<dbReference type="Proteomes" id="UP000069443">
    <property type="component" value="Unassembled WGS sequence"/>
</dbReference>
<dbReference type="InterPro" id="IPR036412">
    <property type="entry name" value="HAD-like_sf"/>
</dbReference>
<dbReference type="AlphaFoldDB" id="A0A100W806"/>
<dbReference type="RefSeq" id="WP_036439609.1">
    <property type="nucleotide sequence ID" value="NZ_BCSY01000008.1"/>
</dbReference>
<proteinExistence type="predicted"/>
<sequence>MDAVFLDIDGTLNVTDSAPGWTLSTRTVGYPIHAVTEVVDWLCTLHDRGVALVWNTTWNDQADDYAEWFGLPHGLPWVRHDENRVSFGHSLKVRGALRYLQAHPRIKRAVVLDDVVGEHDACLPAVTSGRVLVPELHERHGVTREVMVAVDAHLRLHPRVRV</sequence>
<dbReference type="OrthoDB" id="5124141at2"/>
<dbReference type="EMBL" id="BCSY01000008">
    <property type="protein sequence ID" value="GAS93208.1"/>
    <property type="molecule type" value="Genomic_DNA"/>
</dbReference>
<protein>
    <submittedName>
        <fullName evidence="1">Probable avirulence avrBs3/pth family protein, t ype III effector, TAL effector Xfutal1</fullName>
    </submittedName>
</protein>